<evidence type="ECO:0000313" key="1">
    <source>
        <dbReference type="EMBL" id="OAQ27713.1"/>
    </source>
</evidence>
<reference evidence="1 2" key="1">
    <citation type="submission" date="2016-05" db="EMBL/GenBank/DDBJ databases">
        <title>Genome sequencing reveals origins of a unique bacterial endosymbiosis in the earliest lineages of terrestrial Fungi.</title>
        <authorList>
            <consortium name="DOE Joint Genome Institute"/>
            <person name="Uehling J."/>
            <person name="Gryganskyi A."/>
            <person name="Hameed K."/>
            <person name="Tschaplinski T."/>
            <person name="Misztal P."/>
            <person name="Wu S."/>
            <person name="Desiro A."/>
            <person name="Vande Pol N."/>
            <person name="Du Z.-Y."/>
            <person name="Zienkiewicz A."/>
            <person name="Zienkiewicz K."/>
            <person name="Morin E."/>
            <person name="Tisserant E."/>
            <person name="Splivallo R."/>
            <person name="Hainaut M."/>
            <person name="Henrissat B."/>
            <person name="Ohm R."/>
            <person name="Kuo A."/>
            <person name="Yan J."/>
            <person name="Lipzen A."/>
            <person name="Nolan M."/>
            <person name="Labutti K."/>
            <person name="Barry K."/>
            <person name="Goldstein A."/>
            <person name="Labbe J."/>
            <person name="Schadt C."/>
            <person name="Tuskan G."/>
            <person name="Grigoriev I."/>
            <person name="Martin F."/>
            <person name="Vilgalys R."/>
            <person name="Bonito G."/>
        </authorList>
    </citation>
    <scope>NUCLEOTIDE SEQUENCE [LARGE SCALE GENOMIC DNA]</scope>
    <source>
        <strain evidence="1 2">AG-77</strain>
    </source>
</reference>
<gene>
    <name evidence="1" type="ORF">K457DRAFT_20715</name>
</gene>
<dbReference type="EMBL" id="KV442054">
    <property type="protein sequence ID" value="OAQ27713.1"/>
    <property type="molecule type" value="Genomic_DNA"/>
</dbReference>
<protein>
    <submittedName>
        <fullName evidence="1">Uncharacterized protein</fullName>
    </submittedName>
</protein>
<accession>A0A197JRX6</accession>
<proteinExistence type="predicted"/>
<name>A0A197JRX6_9FUNG</name>
<sequence length="64" mass="6835">MDMASSVDLFTIAALSTDNVSRVIPGFYNDAASTFLIFAGLGLTAPERLSLGHWSSKLLSDDVK</sequence>
<keyword evidence="2" id="KW-1185">Reference proteome</keyword>
<evidence type="ECO:0000313" key="2">
    <source>
        <dbReference type="Proteomes" id="UP000078512"/>
    </source>
</evidence>
<dbReference type="AlphaFoldDB" id="A0A197JRX6"/>
<organism evidence="1 2">
    <name type="scientific">Linnemannia elongata AG-77</name>
    <dbReference type="NCBI Taxonomy" id="1314771"/>
    <lineage>
        <taxon>Eukaryota</taxon>
        <taxon>Fungi</taxon>
        <taxon>Fungi incertae sedis</taxon>
        <taxon>Mucoromycota</taxon>
        <taxon>Mortierellomycotina</taxon>
        <taxon>Mortierellomycetes</taxon>
        <taxon>Mortierellales</taxon>
        <taxon>Mortierellaceae</taxon>
        <taxon>Linnemannia</taxon>
    </lineage>
</organism>
<dbReference type="Proteomes" id="UP000078512">
    <property type="component" value="Unassembled WGS sequence"/>
</dbReference>